<protein>
    <submittedName>
        <fullName evidence="2">Uncharacterized protein</fullName>
    </submittedName>
</protein>
<evidence type="ECO:0000313" key="3">
    <source>
        <dbReference type="Proteomes" id="UP000283805"/>
    </source>
</evidence>
<dbReference type="AlphaFoldDB" id="A0A419WS76"/>
<organism evidence="2 3">
    <name type="scientific">Halopiger aswanensis</name>
    <dbReference type="NCBI Taxonomy" id="148449"/>
    <lineage>
        <taxon>Archaea</taxon>
        <taxon>Methanobacteriati</taxon>
        <taxon>Methanobacteriota</taxon>
        <taxon>Stenosarchaea group</taxon>
        <taxon>Halobacteria</taxon>
        <taxon>Halobacteriales</taxon>
        <taxon>Natrialbaceae</taxon>
        <taxon>Halopiger</taxon>
    </lineage>
</organism>
<gene>
    <name evidence="2" type="ORF">ATJ93_1350</name>
</gene>
<reference evidence="2 3" key="1">
    <citation type="submission" date="2018-09" db="EMBL/GenBank/DDBJ databases">
        <title>Genomic Encyclopedia of Archaeal and Bacterial Type Strains, Phase II (KMG-II): from individual species to whole genera.</title>
        <authorList>
            <person name="Goeker M."/>
        </authorList>
    </citation>
    <scope>NUCLEOTIDE SEQUENCE [LARGE SCALE GENOMIC DNA]</scope>
    <source>
        <strain evidence="2 3">DSM 13151</strain>
    </source>
</reference>
<keyword evidence="1" id="KW-1133">Transmembrane helix</keyword>
<proteinExistence type="predicted"/>
<keyword evidence="1" id="KW-0472">Membrane</keyword>
<keyword evidence="3" id="KW-1185">Reference proteome</keyword>
<dbReference type="EMBL" id="RAPO01000001">
    <property type="protein sequence ID" value="RKD98343.1"/>
    <property type="molecule type" value="Genomic_DNA"/>
</dbReference>
<evidence type="ECO:0000256" key="1">
    <source>
        <dbReference type="SAM" id="Phobius"/>
    </source>
</evidence>
<evidence type="ECO:0000313" key="2">
    <source>
        <dbReference type="EMBL" id="RKD98343.1"/>
    </source>
</evidence>
<accession>A0A419WS76</accession>
<feature type="transmembrane region" description="Helical" evidence="1">
    <location>
        <begin position="7"/>
        <end position="26"/>
    </location>
</feature>
<dbReference type="Proteomes" id="UP000283805">
    <property type="component" value="Unassembled WGS sequence"/>
</dbReference>
<comment type="caution">
    <text evidence="2">The sequence shown here is derived from an EMBL/GenBank/DDBJ whole genome shotgun (WGS) entry which is preliminary data.</text>
</comment>
<sequence length="119" mass="12521">METEAGIDAALALVSLIAFAVIGILVDASLSILYLGCGAAATIAFEIVASRDPDRIRRYWERRPVQLASLALAIGGAAVGAHLAPTVAVSLCVGAVSAYLLLLAAIQARIVPPLRRWWR</sequence>
<keyword evidence="1" id="KW-0812">Transmembrane</keyword>
<feature type="transmembrane region" description="Helical" evidence="1">
    <location>
        <begin position="87"/>
        <end position="106"/>
    </location>
</feature>
<dbReference type="OrthoDB" id="206423at2157"/>
<name>A0A419WS76_9EURY</name>
<dbReference type="RefSeq" id="WP_120243778.1">
    <property type="nucleotide sequence ID" value="NZ_RAPO01000001.1"/>
</dbReference>